<dbReference type="Proteomes" id="UP001345219">
    <property type="component" value="Chromosome 2"/>
</dbReference>
<organism evidence="2 3">
    <name type="scientific">Trapa incisa</name>
    <dbReference type="NCBI Taxonomy" id="236973"/>
    <lineage>
        <taxon>Eukaryota</taxon>
        <taxon>Viridiplantae</taxon>
        <taxon>Streptophyta</taxon>
        <taxon>Embryophyta</taxon>
        <taxon>Tracheophyta</taxon>
        <taxon>Spermatophyta</taxon>
        <taxon>Magnoliopsida</taxon>
        <taxon>eudicotyledons</taxon>
        <taxon>Gunneridae</taxon>
        <taxon>Pentapetalae</taxon>
        <taxon>rosids</taxon>
        <taxon>malvids</taxon>
        <taxon>Myrtales</taxon>
        <taxon>Lythraceae</taxon>
        <taxon>Trapa</taxon>
    </lineage>
</organism>
<sequence length="205" mass="22280">MLVSSSYLAKVRHNRIIPASSSALPSQCGREHQPLYTEEDHPHPTPPVATTNPFFDRQQVDQAHLYPPSPSPEPFDKTLPPTLHISSPPMTTATPSSSAAAGGGDGSGHDVLLSSSLVHPPPPVQEERWGTCVMGTPAIPTVHPDNKKAALWGATGEEAHHHHHPYLQYSQIVRPDGGSPIHSMLHTFNSWTKKAETMATNIWQL</sequence>
<keyword evidence="3" id="KW-1185">Reference proteome</keyword>
<dbReference type="EMBL" id="JAXIOK010000015">
    <property type="protein sequence ID" value="KAK4754668.1"/>
    <property type="molecule type" value="Genomic_DNA"/>
</dbReference>
<accession>A0AAN7PW28</accession>
<name>A0AAN7PW28_9MYRT</name>
<evidence type="ECO:0000313" key="3">
    <source>
        <dbReference type="Proteomes" id="UP001345219"/>
    </source>
</evidence>
<feature type="compositionally biased region" description="Low complexity" evidence="1">
    <location>
        <begin position="109"/>
        <end position="118"/>
    </location>
</feature>
<feature type="compositionally biased region" description="Basic and acidic residues" evidence="1">
    <location>
        <begin position="29"/>
        <end position="43"/>
    </location>
</feature>
<dbReference type="AlphaFoldDB" id="A0AAN7PW28"/>
<gene>
    <name evidence="2" type="ORF">SAY87_002772</name>
</gene>
<evidence type="ECO:0000256" key="1">
    <source>
        <dbReference type="SAM" id="MobiDB-lite"/>
    </source>
</evidence>
<evidence type="ECO:0000313" key="2">
    <source>
        <dbReference type="EMBL" id="KAK4754668.1"/>
    </source>
</evidence>
<reference evidence="2 3" key="1">
    <citation type="journal article" date="2023" name="Hortic Res">
        <title>Pangenome of water caltrop reveals structural variations and asymmetric subgenome divergence after allopolyploidization.</title>
        <authorList>
            <person name="Zhang X."/>
            <person name="Chen Y."/>
            <person name="Wang L."/>
            <person name="Yuan Y."/>
            <person name="Fang M."/>
            <person name="Shi L."/>
            <person name="Lu R."/>
            <person name="Comes H.P."/>
            <person name="Ma Y."/>
            <person name="Chen Y."/>
            <person name="Huang G."/>
            <person name="Zhou Y."/>
            <person name="Zheng Z."/>
            <person name="Qiu Y."/>
        </authorList>
    </citation>
    <scope>NUCLEOTIDE SEQUENCE [LARGE SCALE GENOMIC DNA]</scope>
    <source>
        <tissue evidence="2">Roots</tissue>
    </source>
</reference>
<proteinExistence type="predicted"/>
<feature type="compositionally biased region" description="Low complexity" evidence="1">
    <location>
        <begin position="86"/>
        <end position="100"/>
    </location>
</feature>
<protein>
    <submittedName>
        <fullName evidence="2">Uncharacterized protein</fullName>
    </submittedName>
</protein>
<feature type="region of interest" description="Disordered" evidence="1">
    <location>
        <begin position="22"/>
        <end position="124"/>
    </location>
</feature>
<comment type="caution">
    <text evidence="2">The sequence shown here is derived from an EMBL/GenBank/DDBJ whole genome shotgun (WGS) entry which is preliminary data.</text>
</comment>